<gene>
    <name evidence="2" type="ORF">SAMN04488095_1211</name>
</gene>
<dbReference type="InterPro" id="IPR025187">
    <property type="entry name" value="DUF4112"/>
</dbReference>
<dbReference type="EMBL" id="FORA01000001">
    <property type="protein sequence ID" value="SFI55393.1"/>
    <property type="molecule type" value="Genomic_DNA"/>
</dbReference>
<name>A0A1I3J5A9_9RHOB</name>
<keyword evidence="1" id="KW-0472">Membrane</keyword>
<dbReference type="Proteomes" id="UP000199110">
    <property type="component" value="Unassembled WGS sequence"/>
</dbReference>
<dbReference type="Pfam" id="PF13430">
    <property type="entry name" value="DUF4112"/>
    <property type="match status" value="1"/>
</dbReference>
<accession>A0A1I3J5A9</accession>
<dbReference type="PANTHER" id="PTHR35519">
    <property type="entry name" value="MEMBRANE PROTEINS"/>
    <property type="match status" value="1"/>
</dbReference>
<keyword evidence="1" id="KW-1133">Transmembrane helix</keyword>
<dbReference type="STRING" id="390807.SAMN04488095_1211"/>
<proteinExistence type="predicted"/>
<evidence type="ECO:0000256" key="1">
    <source>
        <dbReference type="SAM" id="Phobius"/>
    </source>
</evidence>
<sequence>MMNEHDALLDNLDRLAVAMDSRFRLPGTNIRFGWDAILGLVPGLGDIAALAPAGFILLSAHRMGAPLSVKGRMVWNIGLDLVVGSVPLIGDLLDVTLKANRRNVRLLRAWHAEQNGAVQSARASSGILA</sequence>
<evidence type="ECO:0008006" key="4">
    <source>
        <dbReference type="Google" id="ProtNLM"/>
    </source>
</evidence>
<reference evidence="2 3" key="1">
    <citation type="submission" date="2016-10" db="EMBL/GenBank/DDBJ databases">
        <authorList>
            <person name="de Groot N.N."/>
        </authorList>
    </citation>
    <scope>NUCLEOTIDE SEQUENCE [LARGE SCALE GENOMIC DNA]</scope>
    <source>
        <strain evidence="2 3">DSM 19073</strain>
    </source>
</reference>
<organism evidence="2 3">
    <name type="scientific">Jannaschia pohangensis</name>
    <dbReference type="NCBI Taxonomy" id="390807"/>
    <lineage>
        <taxon>Bacteria</taxon>
        <taxon>Pseudomonadati</taxon>
        <taxon>Pseudomonadota</taxon>
        <taxon>Alphaproteobacteria</taxon>
        <taxon>Rhodobacterales</taxon>
        <taxon>Roseobacteraceae</taxon>
        <taxon>Jannaschia</taxon>
    </lineage>
</organism>
<protein>
    <recommendedName>
        <fullName evidence="4">DUF4112 domain-containing protein</fullName>
    </recommendedName>
</protein>
<evidence type="ECO:0000313" key="3">
    <source>
        <dbReference type="Proteomes" id="UP000199110"/>
    </source>
</evidence>
<keyword evidence="1" id="KW-0812">Transmembrane</keyword>
<evidence type="ECO:0000313" key="2">
    <source>
        <dbReference type="EMBL" id="SFI55393.1"/>
    </source>
</evidence>
<dbReference type="AlphaFoldDB" id="A0A1I3J5A9"/>
<feature type="transmembrane region" description="Helical" evidence="1">
    <location>
        <begin position="32"/>
        <end position="61"/>
    </location>
</feature>
<dbReference type="PANTHER" id="PTHR35519:SF2">
    <property type="entry name" value="PH DOMAIN PROTEIN"/>
    <property type="match status" value="1"/>
</dbReference>
<keyword evidence="3" id="KW-1185">Reference proteome</keyword>